<dbReference type="PANTHER" id="PTHR36048:SF1">
    <property type="entry name" value="RIBOSOME MATURATION FACTOR"/>
    <property type="match status" value="1"/>
</dbReference>
<accession>A0AAV3PCT6</accession>
<name>A0AAV3PCT6_LITER</name>
<organism evidence="2 3">
    <name type="scientific">Lithospermum erythrorhizon</name>
    <name type="common">Purple gromwell</name>
    <name type="synonym">Lithospermum officinale var. erythrorhizon</name>
    <dbReference type="NCBI Taxonomy" id="34254"/>
    <lineage>
        <taxon>Eukaryota</taxon>
        <taxon>Viridiplantae</taxon>
        <taxon>Streptophyta</taxon>
        <taxon>Embryophyta</taxon>
        <taxon>Tracheophyta</taxon>
        <taxon>Spermatophyta</taxon>
        <taxon>Magnoliopsida</taxon>
        <taxon>eudicotyledons</taxon>
        <taxon>Gunneridae</taxon>
        <taxon>Pentapetalae</taxon>
        <taxon>asterids</taxon>
        <taxon>lamiids</taxon>
        <taxon>Boraginales</taxon>
        <taxon>Boraginaceae</taxon>
        <taxon>Boraginoideae</taxon>
        <taxon>Lithospermeae</taxon>
        <taxon>Lithospermum</taxon>
    </lineage>
</organism>
<evidence type="ECO:0000313" key="3">
    <source>
        <dbReference type="Proteomes" id="UP001454036"/>
    </source>
</evidence>
<dbReference type="EMBL" id="BAABME010001250">
    <property type="protein sequence ID" value="GAA0148521.1"/>
    <property type="molecule type" value="Genomic_DNA"/>
</dbReference>
<gene>
    <name evidence="2" type="ORF">LIER_07939</name>
</gene>
<dbReference type="AlphaFoldDB" id="A0AAV3PCT6"/>
<dbReference type="PANTHER" id="PTHR36048">
    <property type="entry name" value="RIBOSOME MATURATION FACTOR"/>
    <property type="match status" value="1"/>
</dbReference>
<reference evidence="2 3" key="1">
    <citation type="submission" date="2024-01" db="EMBL/GenBank/DDBJ databases">
        <title>The complete chloroplast genome sequence of Lithospermum erythrorhizon: insights into the phylogenetic relationship among Boraginaceae species and the maternal lineages of purple gromwells.</title>
        <authorList>
            <person name="Okada T."/>
            <person name="Watanabe K."/>
        </authorList>
    </citation>
    <scope>NUCLEOTIDE SEQUENCE [LARGE SCALE GENOMIC DNA]</scope>
</reference>
<feature type="region of interest" description="Disordered" evidence="1">
    <location>
        <begin position="166"/>
        <end position="198"/>
    </location>
</feature>
<protein>
    <submittedName>
        <fullName evidence="2">Uncharacterized protein</fullName>
    </submittedName>
</protein>
<keyword evidence="3" id="KW-1185">Reference proteome</keyword>
<sequence>MEGKPMSPEVLALTEKKMSMTLDDIINMSKTNDNKGRKQRVWNHNQKFSNNGSRDKNAKVERVMNNQSFMRRKYSNNGSQDKNAKVQRVMNNRSFMRQGALSHGRTNFQSNQFPLATEAAKKAAAAPINNRAFNQRRVMNVNKLRVAPLRSEEKAANGWGFIMKQNSQHQPKPATMRQKPSMLQQNSQHRAKPVPVRQHPQTLDALFANMTEQRSESFSQQNRGPRRNGGGRQSIVPCPRGRFIR</sequence>
<evidence type="ECO:0000256" key="1">
    <source>
        <dbReference type="SAM" id="MobiDB-lite"/>
    </source>
</evidence>
<evidence type="ECO:0000313" key="2">
    <source>
        <dbReference type="EMBL" id="GAA0148521.1"/>
    </source>
</evidence>
<comment type="caution">
    <text evidence="2">The sequence shown here is derived from an EMBL/GenBank/DDBJ whole genome shotgun (WGS) entry which is preliminary data.</text>
</comment>
<feature type="region of interest" description="Disordered" evidence="1">
    <location>
        <begin position="212"/>
        <end position="245"/>
    </location>
</feature>
<proteinExistence type="predicted"/>
<dbReference type="Proteomes" id="UP001454036">
    <property type="component" value="Unassembled WGS sequence"/>
</dbReference>